<accession>A0ABZ1YME0</accession>
<sequence>MMRPDRLRTTRTQDGRKTAVWQLVDRAPRILRAQFIFESFTAYRLPAQTPLPEAQAGTIMFEPYPDLATARELLPKHADLWDALRDDYWAALTNTEDLPKSDKTS</sequence>
<evidence type="ECO:0000313" key="1">
    <source>
        <dbReference type="EMBL" id="WUV44399.1"/>
    </source>
</evidence>
<reference evidence="1" key="1">
    <citation type="submission" date="2022-10" db="EMBL/GenBank/DDBJ databases">
        <title>The complete genomes of actinobacterial strains from the NBC collection.</title>
        <authorList>
            <person name="Joergensen T.S."/>
            <person name="Alvarez Arevalo M."/>
            <person name="Sterndorff E.B."/>
            <person name="Faurdal D."/>
            <person name="Vuksanovic O."/>
            <person name="Mourched A.-S."/>
            <person name="Charusanti P."/>
            <person name="Shaw S."/>
            <person name="Blin K."/>
            <person name="Weber T."/>
        </authorList>
    </citation>
    <scope>NUCLEOTIDE SEQUENCE</scope>
    <source>
        <strain evidence="1">NBC_01482</strain>
    </source>
</reference>
<gene>
    <name evidence="1" type="ORF">OG563_35285</name>
</gene>
<protein>
    <recommendedName>
        <fullName evidence="3">Transcriptional regulator</fullName>
    </recommendedName>
</protein>
<dbReference type="RefSeq" id="WP_329407315.1">
    <property type="nucleotide sequence ID" value="NZ_CP109441.1"/>
</dbReference>
<evidence type="ECO:0008006" key="3">
    <source>
        <dbReference type="Google" id="ProtNLM"/>
    </source>
</evidence>
<name>A0ABZ1YME0_9NOCA</name>
<proteinExistence type="predicted"/>
<organism evidence="1 2">
    <name type="scientific">Nocardia vinacea</name>
    <dbReference type="NCBI Taxonomy" id="96468"/>
    <lineage>
        <taxon>Bacteria</taxon>
        <taxon>Bacillati</taxon>
        <taxon>Actinomycetota</taxon>
        <taxon>Actinomycetes</taxon>
        <taxon>Mycobacteriales</taxon>
        <taxon>Nocardiaceae</taxon>
        <taxon>Nocardia</taxon>
    </lineage>
</organism>
<evidence type="ECO:0000313" key="2">
    <source>
        <dbReference type="Proteomes" id="UP001432062"/>
    </source>
</evidence>
<keyword evidence="2" id="KW-1185">Reference proteome</keyword>
<dbReference type="EMBL" id="CP109441">
    <property type="protein sequence ID" value="WUV44399.1"/>
    <property type="molecule type" value="Genomic_DNA"/>
</dbReference>
<dbReference type="Proteomes" id="UP001432062">
    <property type="component" value="Chromosome"/>
</dbReference>